<dbReference type="GO" id="GO:0000209">
    <property type="term" value="P:protein polyubiquitination"/>
    <property type="evidence" value="ECO:0007669"/>
    <property type="project" value="TreeGrafter"/>
</dbReference>
<dbReference type="KEGG" id="cvn:111101913"/>
<dbReference type="AlphaFoldDB" id="A0A8B8AFY1"/>
<dbReference type="PANTHER" id="PTHR24104:SF50">
    <property type="entry name" value="SMP-30_GLUCONOLACTONASE_LRE-LIKE REGION DOMAIN-CONTAINING PROTEIN"/>
    <property type="match status" value="1"/>
</dbReference>
<proteinExistence type="predicted"/>
<dbReference type="GeneID" id="111101913"/>
<evidence type="ECO:0000313" key="1">
    <source>
        <dbReference type="Proteomes" id="UP000694844"/>
    </source>
</evidence>
<dbReference type="Gene3D" id="2.120.10.30">
    <property type="entry name" value="TolB, C-terminal domain"/>
    <property type="match status" value="1"/>
</dbReference>
<accession>A0A8B8AFY1</accession>
<reference evidence="2" key="1">
    <citation type="submission" date="2025-08" db="UniProtKB">
        <authorList>
            <consortium name="RefSeq"/>
        </authorList>
    </citation>
    <scope>IDENTIFICATION</scope>
    <source>
        <tissue evidence="2">Whole sample</tissue>
    </source>
</reference>
<dbReference type="InterPro" id="IPR050952">
    <property type="entry name" value="TRIM-NHL_E3_ligases"/>
</dbReference>
<sequence>MKTIIKMLVNLMKGIRLVPSEIPRRAGNEDLLTLLSSPVVLGIYWSGCKVMRYDNTGKHNYIKQHNNNTPHTLDSFYITENKNGDVLVSDNDHGAVVVTSREGVHRFSYTGPPPSTPRLKPRGICTDVMSHILVSGCYTDTVQMLDRDGQFLSYVLTRQTPGMDYRPTKENILYGDLDEEQTQAKLR</sequence>
<dbReference type="GO" id="GO:0061630">
    <property type="term" value="F:ubiquitin protein ligase activity"/>
    <property type="evidence" value="ECO:0007669"/>
    <property type="project" value="TreeGrafter"/>
</dbReference>
<keyword evidence="1" id="KW-1185">Reference proteome</keyword>
<dbReference type="RefSeq" id="XP_022290276.1">
    <property type="nucleotide sequence ID" value="XM_022434568.1"/>
</dbReference>
<dbReference type="SUPFAM" id="SSF101898">
    <property type="entry name" value="NHL repeat"/>
    <property type="match status" value="1"/>
</dbReference>
<dbReference type="GO" id="GO:0043161">
    <property type="term" value="P:proteasome-mediated ubiquitin-dependent protein catabolic process"/>
    <property type="evidence" value="ECO:0007669"/>
    <property type="project" value="TreeGrafter"/>
</dbReference>
<gene>
    <name evidence="2" type="primary">LOC111101913</name>
</gene>
<evidence type="ECO:0000313" key="2">
    <source>
        <dbReference type="RefSeq" id="XP_022290276.1"/>
    </source>
</evidence>
<name>A0A8B8AFY1_CRAVI</name>
<dbReference type="InterPro" id="IPR011042">
    <property type="entry name" value="6-blade_b-propeller_TolB-like"/>
</dbReference>
<dbReference type="Proteomes" id="UP000694844">
    <property type="component" value="Chromosome 6"/>
</dbReference>
<organism evidence="1 2">
    <name type="scientific">Crassostrea virginica</name>
    <name type="common">Eastern oyster</name>
    <dbReference type="NCBI Taxonomy" id="6565"/>
    <lineage>
        <taxon>Eukaryota</taxon>
        <taxon>Metazoa</taxon>
        <taxon>Spiralia</taxon>
        <taxon>Lophotrochozoa</taxon>
        <taxon>Mollusca</taxon>
        <taxon>Bivalvia</taxon>
        <taxon>Autobranchia</taxon>
        <taxon>Pteriomorphia</taxon>
        <taxon>Ostreida</taxon>
        <taxon>Ostreoidea</taxon>
        <taxon>Ostreidae</taxon>
        <taxon>Crassostrea</taxon>
    </lineage>
</organism>
<dbReference type="PANTHER" id="PTHR24104">
    <property type="entry name" value="E3 UBIQUITIN-PROTEIN LIGASE NHLRC1-RELATED"/>
    <property type="match status" value="1"/>
</dbReference>
<protein>
    <submittedName>
        <fullName evidence="2">Uncharacterized protein LOC111101913</fullName>
    </submittedName>
</protein>